<accession>A0A4V2UIU7</accession>
<name>A0A4V2UIU7_PAULE</name>
<dbReference type="InterPro" id="IPR008565">
    <property type="entry name" value="TtsA-like_GH18_dom"/>
</dbReference>
<dbReference type="EMBL" id="SLZQ01000004">
    <property type="protein sequence ID" value="TCS37500.1"/>
    <property type="molecule type" value="Genomic_DNA"/>
</dbReference>
<comment type="caution">
    <text evidence="3">The sequence shown here is derived from an EMBL/GenBank/DDBJ whole genome shotgun (WGS) entry which is preliminary data.</text>
</comment>
<dbReference type="Gene3D" id="1.20.141.10">
    <property type="entry name" value="Chitosanase, subunit A, domain 1"/>
    <property type="match status" value="1"/>
</dbReference>
<dbReference type="Pfam" id="PF09374">
    <property type="entry name" value="PG_binding_3"/>
    <property type="match status" value="1"/>
</dbReference>
<dbReference type="InterPro" id="IPR023346">
    <property type="entry name" value="Lysozyme-like_dom_sf"/>
</dbReference>
<dbReference type="AlphaFoldDB" id="A0A4V2UIU7"/>
<protein>
    <submittedName>
        <fullName evidence="3">Putative peptidoglycan binding protein</fullName>
    </submittedName>
</protein>
<feature type="domain" description="TtsA-like Glycoside hydrolase family 108" evidence="1">
    <location>
        <begin position="8"/>
        <end position="90"/>
    </location>
</feature>
<dbReference type="SUPFAM" id="SSF53955">
    <property type="entry name" value="Lysozyme-like"/>
    <property type="match status" value="1"/>
</dbReference>
<evidence type="ECO:0000259" key="1">
    <source>
        <dbReference type="Pfam" id="PF05838"/>
    </source>
</evidence>
<sequence>MKFEEKLDELVGVEGGYVNDPADSGGETIWGITAAVARAFGYAGAMKDMTKAQAKEIYRARYWTQPKFDQVGRLSAPIAYELFDTGVNMGQTVAGKFLQRALNVLNNGATIFPDLTVDGAIGKMTLYALETYLKARGVTGENTLLKMLNAQQSVRYLELAESRPKDERFMFGWQTNRVEM</sequence>
<dbReference type="Proteomes" id="UP000295382">
    <property type="component" value="Unassembled WGS sequence"/>
</dbReference>
<organism evidence="3 4">
    <name type="scientific">Paucimonas lemoignei</name>
    <name type="common">Pseudomonas lemoignei</name>
    <dbReference type="NCBI Taxonomy" id="29443"/>
    <lineage>
        <taxon>Bacteria</taxon>
        <taxon>Pseudomonadati</taxon>
        <taxon>Pseudomonadota</taxon>
        <taxon>Betaproteobacteria</taxon>
        <taxon>Burkholderiales</taxon>
        <taxon>Burkholderiaceae</taxon>
        <taxon>Paucimonas</taxon>
    </lineage>
</organism>
<evidence type="ECO:0000313" key="4">
    <source>
        <dbReference type="Proteomes" id="UP000295382"/>
    </source>
</evidence>
<proteinExistence type="predicted"/>
<evidence type="ECO:0000259" key="2">
    <source>
        <dbReference type="Pfam" id="PF09374"/>
    </source>
</evidence>
<feature type="domain" description="Peptidoglycan binding" evidence="2">
    <location>
        <begin position="95"/>
        <end position="178"/>
    </location>
</feature>
<dbReference type="InterPro" id="IPR018537">
    <property type="entry name" value="Peptidoglycan-bd_3"/>
</dbReference>
<dbReference type="CDD" id="cd13926">
    <property type="entry name" value="N-acetylmuramidase_GH108"/>
    <property type="match status" value="1"/>
</dbReference>
<keyword evidence="4" id="KW-1185">Reference proteome</keyword>
<dbReference type="OrthoDB" id="9815229at2"/>
<reference evidence="3 4" key="1">
    <citation type="submission" date="2019-03" db="EMBL/GenBank/DDBJ databases">
        <title>Genomic Encyclopedia of Type Strains, Phase IV (KMG-IV): sequencing the most valuable type-strain genomes for metagenomic binning, comparative biology and taxonomic classification.</title>
        <authorList>
            <person name="Goeker M."/>
        </authorList>
    </citation>
    <scope>NUCLEOTIDE SEQUENCE [LARGE SCALE GENOMIC DNA]</scope>
    <source>
        <strain evidence="3 4">DSM 7445</strain>
    </source>
</reference>
<dbReference type="RefSeq" id="WP_132258437.1">
    <property type="nucleotide sequence ID" value="NZ_SLZQ01000004.1"/>
</dbReference>
<evidence type="ECO:0000313" key="3">
    <source>
        <dbReference type="EMBL" id="TCS37500.1"/>
    </source>
</evidence>
<dbReference type="Pfam" id="PF05838">
    <property type="entry name" value="Glyco_hydro_108"/>
    <property type="match status" value="1"/>
</dbReference>
<gene>
    <name evidence="3" type="ORF">EDC30_104304</name>
</gene>